<sequence>MDCPKIRPIGDLLNIARPDQMTVGKLPFRRASDMSIRIAHTAATREMSIDEECGDRSTKISPQGPCQPSLCILTRFDHPETS</sequence>
<accession>A0AAN4QDG5</accession>
<evidence type="ECO:0000313" key="1">
    <source>
        <dbReference type="EMBL" id="GBH21546.1"/>
    </source>
</evidence>
<organism evidence="1 2">
    <name type="scientific">Pseudomonas syringae pv. actinidiae</name>
    <dbReference type="NCBI Taxonomy" id="103796"/>
    <lineage>
        <taxon>Bacteria</taxon>
        <taxon>Pseudomonadati</taxon>
        <taxon>Pseudomonadota</taxon>
        <taxon>Gammaproteobacteria</taxon>
        <taxon>Pseudomonadales</taxon>
        <taxon>Pseudomonadaceae</taxon>
        <taxon>Pseudomonas</taxon>
        <taxon>Pseudomonas syringae</taxon>
    </lineage>
</organism>
<name>A0AAN4QDG5_PSESF</name>
<gene>
    <name evidence="1" type="ORF">KPSA3_07594</name>
</gene>
<reference evidence="1 2" key="1">
    <citation type="submission" date="2018-04" db="EMBL/GenBank/DDBJ databases">
        <title>Draft genome sequence of Pseudomonas syringae pv. actinidiae biovar 3 strains isolated from kiwifruit in Kagawa prefecture.</title>
        <authorList>
            <person name="Tabuchi M."/>
            <person name="Saito M."/>
            <person name="Fujiwara S."/>
            <person name="Sasa N."/>
            <person name="Akimitsu K."/>
            <person name="Gomi K."/>
            <person name="Konishi-Sugita S."/>
            <person name="Hamano K."/>
            <person name="Kataoka I."/>
        </authorList>
    </citation>
    <scope>NUCLEOTIDE SEQUENCE [LARGE SCALE GENOMIC DNA]</scope>
    <source>
        <strain evidence="1 2">MAFF212211</strain>
    </source>
</reference>
<dbReference type="Proteomes" id="UP000248291">
    <property type="component" value="Unassembled WGS sequence"/>
</dbReference>
<dbReference type="AlphaFoldDB" id="A0AAN4QDG5"/>
<proteinExistence type="predicted"/>
<protein>
    <submittedName>
        <fullName evidence="1">Predicted regulator of amino acid metabolism</fullName>
    </submittedName>
</protein>
<comment type="caution">
    <text evidence="1">The sequence shown here is derived from an EMBL/GenBank/DDBJ whole genome shotgun (WGS) entry which is preliminary data.</text>
</comment>
<dbReference type="EMBL" id="BGKA01000300">
    <property type="protein sequence ID" value="GBH21546.1"/>
    <property type="molecule type" value="Genomic_DNA"/>
</dbReference>
<evidence type="ECO:0000313" key="2">
    <source>
        <dbReference type="Proteomes" id="UP000248291"/>
    </source>
</evidence>